<keyword evidence="2" id="KW-1185">Reference proteome</keyword>
<proteinExistence type="predicted"/>
<organism evidence="1 2">
    <name type="scientific">Subtercola vilae</name>
    <dbReference type="NCBI Taxonomy" id="2056433"/>
    <lineage>
        <taxon>Bacteria</taxon>
        <taxon>Bacillati</taxon>
        <taxon>Actinomycetota</taxon>
        <taxon>Actinomycetes</taxon>
        <taxon>Micrococcales</taxon>
        <taxon>Microbacteriaceae</taxon>
        <taxon>Subtercola</taxon>
    </lineage>
</organism>
<dbReference type="OrthoDB" id="3571220at2"/>
<reference evidence="1 2" key="1">
    <citation type="journal article" date="2019" name="Microorganisms">
        <title>Systematic Affiliation and Genome Analysis of Subtercola vilae DB165(T) with Particular Emphasis on Cold Adaptation of an Isolate from a High-Altitude Cold Volcano Lake.</title>
        <authorList>
            <person name="Villalobos A.S."/>
            <person name="Wiese J."/>
            <person name="Imhoff J.F."/>
            <person name="Dorador C."/>
            <person name="Keller A."/>
            <person name="Hentschel U."/>
        </authorList>
    </citation>
    <scope>NUCLEOTIDE SEQUENCE [LARGE SCALE GENOMIC DNA]</scope>
    <source>
        <strain evidence="1 2">DB165</strain>
    </source>
</reference>
<gene>
    <name evidence="1" type="ORF">D4765_04390</name>
</gene>
<dbReference type="AlphaFoldDB" id="A0A4T2C7Y7"/>
<dbReference type="EMBL" id="QYRT01000006">
    <property type="protein sequence ID" value="TIH39441.1"/>
    <property type="molecule type" value="Genomic_DNA"/>
</dbReference>
<dbReference type="Proteomes" id="UP000306192">
    <property type="component" value="Unassembled WGS sequence"/>
</dbReference>
<protein>
    <submittedName>
        <fullName evidence="1">Uncharacterized protein</fullName>
    </submittedName>
</protein>
<sequence>MRPRTREQRFEGRIAGFGSTSGTRFVVGMWQHSPFGRFVDVMIEQPGGHRTLLAPSDAVAEYVSTTYTFDQTTVLDVSFRRIDGGLRIDARAGTESTLSLSLAVGTLTPLGRLLRAIPPPLATAPAWLTLIDPAARVLVPGARTSGSAGAGRREYYGVRTIRALTAISGHYDGSDVGALARLDPPVTFGFGSAPAAPSLVDLTTVIRQQPEARE</sequence>
<accession>A0A4T2C7Y7</accession>
<comment type="caution">
    <text evidence="1">The sequence shown here is derived from an EMBL/GenBank/DDBJ whole genome shotgun (WGS) entry which is preliminary data.</text>
</comment>
<evidence type="ECO:0000313" key="2">
    <source>
        <dbReference type="Proteomes" id="UP000306192"/>
    </source>
</evidence>
<evidence type="ECO:0000313" key="1">
    <source>
        <dbReference type="EMBL" id="TIH39441.1"/>
    </source>
</evidence>
<name>A0A4T2C7Y7_9MICO</name>